<sequence length="37" mass="4120">MVQRDAILLQDMLSNLAVEINNMSDTLKVEGTVKKSN</sequence>
<dbReference type="AlphaFoldDB" id="W5SKF5"/>
<gene>
    <name evidence="1" type="ORF">BOM_1048</name>
</gene>
<geneLocation type="plasmid" evidence="1">
    <name>unnamed</name>
</geneLocation>
<organism evidence="1">
    <name type="scientific">Borrelia miyamotoi FR64b</name>
    <dbReference type="NCBI Taxonomy" id="1292392"/>
    <lineage>
        <taxon>Bacteria</taxon>
        <taxon>Pseudomonadati</taxon>
        <taxon>Spirochaetota</taxon>
        <taxon>Spirochaetia</taxon>
        <taxon>Spirochaetales</taxon>
        <taxon>Borreliaceae</taxon>
        <taxon>Borrelia</taxon>
    </lineage>
</organism>
<dbReference type="EMBL" id="CP004223">
    <property type="protein sequence ID" value="AHH05591.1"/>
    <property type="molecule type" value="Genomic_DNA"/>
</dbReference>
<dbReference type="HOGENOM" id="CLU_3340918_0_0_12"/>
<protein>
    <submittedName>
        <fullName evidence="1">Uncharacterized protein</fullName>
    </submittedName>
</protein>
<accession>W5SKF5</accession>
<proteinExistence type="predicted"/>
<reference evidence="1" key="1">
    <citation type="submission" date="2013-02" db="EMBL/GenBank/DDBJ databases">
        <title>Comparative genomics of Borrelia species.</title>
        <authorList>
            <person name="Schwan T.G."/>
            <person name="Raffel S.J."/>
            <person name="Porcella S.F."/>
        </authorList>
    </citation>
    <scope>NUCLEOTIDE SEQUENCE</scope>
    <source>
        <strain evidence="1">FR64b</strain>
        <plasmid evidence="1">unnamed</plasmid>
    </source>
</reference>
<evidence type="ECO:0000313" key="1">
    <source>
        <dbReference type="EMBL" id="AHH05591.1"/>
    </source>
</evidence>
<name>W5SKF5_9SPIR</name>
<keyword evidence="1" id="KW-0614">Plasmid</keyword>